<protein>
    <recommendedName>
        <fullName evidence="5">Glucokinase</fullName>
    </recommendedName>
</protein>
<sequence length="441" mass="43704">MNCVLAIDIGGTKLAAALVDEEGSILRSATRPTPRTEVMSALAALIAEVTEGGPAPEAVGIGCAGPLDLASGTVSPVNMPSWRGFPLRDEVQQLTGLPTVLAGDAQCFALGEHWLGAGRGCASLLGIVVSTGIGGGLVINGAPLLGPTGNAGHVGHMSIDPYGERCECGGRGCVERYASGPNMVRWALENGWSPTADTAGQDAAPRTEPAPHAEPTVQTEQPVRANDALHTEGPLRGGANSPGGSDHVDQGRSNQGEQGGVDHGDQGGVDHGDQSGGGHGEQGAGGHGDKEPGGEGPGDRVIGDREIGDGEAEGGGTGLRAVGSVPGSAAVTGGERADARALARDAAAGHPIAVAAFDRGTRALAGMIASTAAGVELTTVVIGGGVSAAGEVLFGPLERALDDVAGLAFVRAVQVKQSTLGVRAGLAGAANLAWQALRPAT</sequence>
<name>A0ABP7EG42_9ACTN</name>
<feature type="compositionally biased region" description="Gly residues" evidence="2">
    <location>
        <begin position="274"/>
        <end position="286"/>
    </location>
</feature>
<evidence type="ECO:0000256" key="1">
    <source>
        <dbReference type="ARBA" id="ARBA00006479"/>
    </source>
</evidence>
<comment type="similarity">
    <text evidence="1">Belongs to the ROK (NagC/XylR) family.</text>
</comment>
<comment type="caution">
    <text evidence="3">The sequence shown here is derived from an EMBL/GenBank/DDBJ whole genome shotgun (WGS) entry which is preliminary data.</text>
</comment>
<evidence type="ECO:0000313" key="4">
    <source>
        <dbReference type="Proteomes" id="UP001500902"/>
    </source>
</evidence>
<dbReference type="EMBL" id="BAAAZP010000238">
    <property type="protein sequence ID" value="GAA3718658.1"/>
    <property type="molecule type" value="Genomic_DNA"/>
</dbReference>
<dbReference type="Proteomes" id="UP001500902">
    <property type="component" value="Unassembled WGS sequence"/>
</dbReference>
<accession>A0ABP7EG42</accession>
<dbReference type="Gene3D" id="3.30.420.40">
    <property type="match status" value="4"/>
</dbReference>
<dbReference type="SUPFAM" id="SSF53067">
    <property type="entry name" value="Actin-like ATPase domain"/>
    <property type="match status" value="2"/>
</dbReference>
<gene>
    <name evidence="3" type="ORF">GCM10022224_100500</name>
</gene>
<dbReference type="InterPro" id="IPR049874">
    <property type="entry name" value="ROK_cs"/>
</dbReference>
<feature type="compositionally biased region" description="Basic and acidic residues" evidence="2">
    <location>
        <begin position="260"/>
        <end position="273"/>
    </location>
</feature>
<dbReference type="PANTHER" id="PTHR18964:SF169">
    <property type="entry name" value="N-ACETYLMANNOSAMINE KINASE"/>
    <property type="match status" value="1"/>
</dbReference>
<dbReference type="Pfam" id="PF00480">
    <property type="entry name" value="ROK"/>
    <property type="match status" value="2"/>
</dbReference>
<dbReference type="PANTHER" id="PTHR18964">
    <property type="entry name" value="ROK (REPRESSOR, ORF, KINASE) FAMILY"/>
    <property type="match status" value="1"/>
</dbReference>
<dbReference type="PROSITE" id="PS01125">
    <property type="entry name" value="ROK"/>
    <property type="match status" value="1"/>
</dbReference>
<dbReference type="InterPro" id="IPR000600">
    <property type="entry name" value="ROK"/>
</dbReference>
<feature type="region of interest" description="Disordered" evidence="2">
    <location>
        <begin position="192"/>
        <end position="331"/>
    </location>
</feature>
<keyword evidence="4" id="KW-1185">Reference proteome</keyword>
<reference evidence="4" key="1">
    <citation type="journal article" date="2019" name="Int. J. Syst. Evol. Microbiol.">
        <title>The Global Catalogue of Microorganisms (GCM) 10K type strain sequencing project: providing services to taxonomists for standard genome sequencing and annotation.</title>
        <authorList>
            <consortium name="The Broad Institute Genomics Platform"/>
            <consortium name="The Broad Institute Genome Sequencing Center for Infectious Disease"/>
            <person name="Wu L."/>
            <person name="Ma J."/>
        </authorList>
    </citation>
    <scope>NUCLEOTIDE SEQUENCE [LARGE SCALE GENOMIC DNA]</scope>
    <source>
        <strain evidence="4">JCM 16904</strain>
    </source>
</reference>
<evidence type="ECO:0000313" key="3">
    <source>
        <dbReference type="EMBL" id="GAA3718658.1"/>
    </source>
</evidence>
<organism evidence="3 4">
    <name type="scientific">Nonomuraea antimicrobica</name>
    <dbReference type="NCBI Taxonomy" id="561173"/>
    <lineage>
        <taxon>Bacteria</taxon>
        <taxon>Bacillati</taxon>
        <taxon>Actinomycetota</taxon>
        <taxon>Actinomycetes</taxon>
        <taxon>Streptosporangiales</taxon>
        <taxon>Streptosporangiaceae</taxon>
        <taxon>Nonomuraea</taxon>
    </lineage>
</organism>
<evidence type="ECO:0000256" key="2">
    <source>
        <dbReference type="SAM" id="MobiDB-lite"/>
    </source>
</evidence>
<proteinExistence type="inferred from homology"/>
<dbReference type="InterPro" id="IPR043129">
    <property type="entry name" value="ATPase_NBD"/>
</dbReference>
<feature type="compositionally biased region" description="Basic and acidic residues" evidence="2">
    <location>
        <begin position="287"/>
        <end position="308"/>
    </location>
</feature>
<evidence type="ECO:0008006" key="5">
    <source>
        <dbReference type="Google" id="ProtNLM"/>
    </source>
</evidence>
<dbReference type="RefSeq" id="WP_344896645.1">
    <property type="nucleotide sequence ID" value="NZ_BAAAZP010000238.1"/>
</dbReference>